<dbReference type="Proteomes" id="UP001153555">
    <property type="component" value="Unassembled WGS sequence"/>
</dbReference>
<comment type="caution">
    <text evidence="13">The sequence shown here is derived from an EMBL/GenBank/DDBJ whole genome shotgun (WGS) entry which is preliminary data.</text>
</comment>
<dbReference type="InterPro" id="IPR001128">
    <property type="entry name" value="Cyt_P450"/>
</dbReference>
<evidence type="ECO:0000256" key="7">
    <source>
        <dbReference type="ARBA" id="ARBA00023002"/>
    </source>
</evidence>
<dbReference type="PRINTS" id="PR00465">
    <property type="entry name" value="EP450IV"/>
</dbReference>
<keyword evidence="9 12" id="KW-0472">Membrane</keyword>
<dbReference type="GO" id="GO:0020037">
    <property type="term" value="F:heme binding"/>
    <property type="evidence" value="ECO:0007669"/>
    <property type="project" value="InterPro"/>
</dbReference>
<dbReference type="PANTHER" id="PTHR24286">
    <property type="entry name" value="CYTOCHROME P450 26"/>
    <property type="match status" value="1"/>
</dbReference>
<evidence type="ECO:0000256" key="9">
    <source>
        <dbReference type="ARBA" id="ARBA00023136"/>
    </source>
</evidence>
<dbReference type="PRINTS" id="PR00385">
    <property type="entry name" value="P450"/>
</dbReference>
<organism evidence="13 14">
    <name type="scientific">Striga hermonthica</name>
    <name type="common">Purple witchweed</name>
    <name type="synonym">Buchnera hermonthica</name>
    <dbReference type="NCBI Taxonomy" id="68872"/>
    <lineage>
        <taxon>Eukaryota</taxon>
        <taxon>Viridiplantae</taxon>
        <taxon>Streptophyta</taxon>
        <taxon>Embryophyta</taxon>
        <taxon>Tracheophyta</taxon>
        <taxon>Spermatophyta</taxon>
        <taxon>Magnoliopsida</taxon>
        <taxon>eudicotyledons</taxon>
        <taxon>Gunneridae</taxon>
        <taxon>Pentapetalae</taxon>
        <taxon>asterids</taxon>
        <taxon>lamiids</taxon>
        <taxon>Lamiales</taxon>
        <taxon>Orobanchaceae</taxon>
        <taxon>Buchnereae</taxon>
        <taxon>Striga</taxon>
    </lineage>
</organism>
<keyword evidence="8 10" id="KW-0408">Iron</keyword>
<dbReference type="EMBL" id="CACSLK010016728">
    <property type="protein sequence ID" value="CAA0818036.1"/>
    <property type="molecule type" value="Genomic_DNA"/>
</dbReference>
<dbReference type="GO" id="GO:0016125">
    <property type="term" value="P:sterol metabolic process"/>
    <property type="evidence" value="ECO:0007669"/>
    <property type="project" value="TreeGrafter"/>
</dbReference>
<gene>
    <name evidence="13" type="ORF">SHERM_17414</name>
</gene>
<comment type="similarity">
    <text evidence="3 11">Belongs to the cytochrome P450 family.</text>
</comment>
<dbReference type="CDD" id="cd11043">
    <property type="entry name" value="CYP90-like"/>
    <property type="match status" value="1"/>
</dbReference>
<dbReference type="FunFam" id="1.10.630.10:FF:000022">
    <property type="entry name" value="Taxadiene 5-alpha hydroxylase"/>
    <property type="match status" value="1"/>
</dbReference>
<dbReference type="InterPro" id="IPR002403">
    <property type="entry name" value="Cyt_P450_E_grp-IV"/>
</dbReference>
<keyword evidence="5 10" id="KW-0479">Metal-binding</keyword>
<keyword evidence="11" id="KW-0503">Monooxygenase</keyword>
<evidence type="ECO:0000256" key="1">
    <source>
        <dbReference type="ARBA" id="ARBA00001971"/>
    </source>
</evidence>
<name>A0A9N7N1J6_STRHE</name>
<dbReference type="OrthoDB" id="1372046at2759"/>
<dbReference type="Pfam" id="PF00067">
    <property type="entry name" value="p450"/>
    <property type="match status" value="1"/>
</dbReference>
<keyword evidence="6 12" id="KW-1133">Transmembrane helix</keyword>
<evidence type="ECO:0000256" key="10">
    <source>
        <dbReference type="PIRSR" id="PIRSR602403-1"/>
    </source>
</evidence>
<feature type="transmembrane region" description="Helical" evidence="12">
    <location>
        <begin position="6"/>
        <end position="24"/>
    </location>
</feature>
<protein>
    <submittedName>
        <fullName evidence="13">Cytochrome P450- family 716- subfamily A-polypeptide 1</fullName>
    </submittedName>
</protein>
<evidence type="ECO:0000256" key="3">
    <source>
        <dbReference type="ARBA" id="ARBA00010617"/>
    </source>
</evidence>
<evidence type="ECO:0000256" key="8">
    <source>
        <dbReference type="ARBA" id="ARBA00023004"/>
    </source>
</evidence>
<accession>A0A9N7N1J6</accession>
<keyword evidence="7 11" id="KW-0560">Oxidoreductase</keyword>
<dbReference type="SUPFAM" id="SSF48264">
    <property type="entry name" value="Cytochrome P450"/>
    <property type="match status" value="1"/>
</dbReference>
<dbReference type="GO" id="GO:0016712">
    <property type="term" value="F:oxidoreductase activity, acting on paired donors, with incorporation or reduction of molecular oxygen, reduced flavin or flavoprotein as one donor, and incorporation of one atom of oxygen"/>
    <property type="evidence" value="ECO:0007669"/>
    <property type="project" value="UniProtKB-ARBA"/>
</dbReference>
<dbReference type="InterPro" id="IPR017972">
    <property type="entry name" value="Cyt_P450_CS"/>
</dbReference>
<evidence type="ECO:0000256" key="11">
    <source>
        <dbReference type="RuleBase" id="RU000461"/>
    </source>
</evidence>
<dbReference type="Gene3D" id="1.10.630.10">
    <property type="entry name" value="Cytochrome P450"/>
    <property type="match status" value="1"/>
</dbReference>
<keyword evidence="10 11" id="KW-0349">Heme</keyword>
<evidence type="ECO:0000256" key="2">
    <source>
        <dbReference type="ARBA" id="ARBA00004167"/>
    </source>
</evidence>
<reference evidence="13" key="1">
    <citation type="submission" date="2019-12" db="EMBL/GenBank/DDBJ databases">
        <authorList>
            <person name="Scholes J."/>
        </authorList>
    </citation>
    <scope>NUCLEOTIDE SEQUENCE</scope>
</reference>
<dbReference type="AlphaFoldDB" id="A0A9N7N1J6"/>
<evidence type="ECO:0000256" key="12">
    <source>
        <dbReference type="SAM" id="Phobius"/>
    </source>
</evidence>
<dbReference type="GO" id="GO:0005506">
    <property type="term" value="F:iron ion binding"/>
    <property type="evidence" value="ECO:0007669"/>
    <property type="project" value="InterPro"/>
</dbReference>
<evidence type="ECO:0000256" key="6">
    <source>
        <dbReference type="ARBA" id="ARBA00022989"/>
    </source>
</evidence>
<keyword evidence="14" id="KW-1185">Reference proteome</keyword>
<sequence>MDSTLIITFTAFIIVATITVSILYKNKTKGSTNLPPGSYRWPILGDSLEFVSCLKQGSPGKFVRDRMKRYESPVVKTSILGEHMVVLCGPDGNKFLFGNENKLVAIWWPASVRKLLGTCLTTTVGAQGMRMRKTVSHFVSPVVFSKLYVETIDLVSCQHFDTYWQGKEEVKVHPAVKKYAFEVACRAFMSIDDAAQIKKLGDLFHVLLDGLICIPLNLPGTGFYYAVRAAAAIKKELGIIVQQRRRALEQKTASPSQDLLSHLLVTADENGEFMSESLIVNNILLLLFAGQDTIASTITMLVKALAQHPEVYEKVLRGTFCHPLLHFTSTLSEQNEIASSKKPGEFLQWEDTQKMKYSWNVVCETLRLWPPVSSGFREALVDINYGGYIIPKGWKLFWNAPVVHADPNLFPDEKTFDPSRFEGCNNVPYSFIPFGGGPRMCLGKEFARLEILSFLHNLIRRFRWELAIPEEGIHSYPVPTPNKGLPIRIHPHKA</sequence>
<comment type="subcellular location">
    <subcellularLocation>
        <location evidence="2">Membrane</location>
        <topology evidence="2">Single-pass membrane protein</topology>
    </subcellularLocation>
</comment>
<feature type="binding site" description="axial binding residue" evidence="10">
    <location>
        <position position="441"/>
    </location>
    <ligand>
        <name>heme</name>
        <dbReference type="ChEBI" id="CHEBI:30413"/>
    </ligand>
    <ligandPart>
        <name>Fe</name>
        <dbReference type="ChEBI" id="CHEBI:18248"/>
    </ligandPart>
</feature>
<evidence type="ECO:0000313" key="13">
    <source>
        <dbReference type="EMBL" id="CAA0818036.1"/>
    </source>
</evidence>
<proteinExistence type="inferred from homology"/>
<evidence type="ECO:0000313" key="14">
    <source>
        <dbReference type="Proteomes" id="UP001153555"/>
    </source>
</evidence>
<evidence type="ECO:0000256" key="5">
    <source>
        <dbReference type="ARBA" id="ARBA00022723"/>
    </source>
</evidence>
<dbReference type="PANTHER" id="PTHR24286:SF209">
    <property type="entry name" value="BETA-AMYRIN 28-OXIDASE-LIKE"/>
    <property type="match status" value="1"/>
</dbReference>
<evidence type="ECO:0000256" key="4">
    <source>
        <dbReference type="ARBA" id="ARBA00022692"/>
    </source>
</evidence>
<dbReference type="InterPro" id="IPR036396">
    <property type="entry name" value="Cyt_P450_sf"/>
</dbReference>
<keyword evidence="4 12" id="KW-0812">Transmembrane</keyword>
<dbReference type="GO" id="GO:0016020">
    <property type="term" value="C:membrane"/>
    <property type="evidence" value="ECO:0007669"/>
    <property type="project" value="UniProtKB-SubCell"/>
</dbReference>
<comment type="cofactor">
    <cofactor evidence="1 10">
        <name>heme</name>
        <dbReference type="ChEBI" id="CHEBI:30413"/>
    </cofactor>
</comment>
<dbReference type="PROSITE" id="PS00086">
    <property type="entry name" value="CYTOCHROME_P450"/>
    <property type="match status" value="1"/>
</dbReference>